<protein>
    <submittedName>
        <fullName evidence="2">Amidohydrolase family protein</fullName>
    </submittedName>
</protein>
<organism evidence="2 3">
    <name type="scientific">Paenibacillus sabuli</name>
    <dbReference type="NCBI Taxonomy" id="2772509"/>
    <lineage>
        <taxon>Bacteria</taxon>
        <taxon>Bacillati</taxon>
        <taxon>Bacillota</taxon>
        <taxon>Bacilli</taxon>
        <taxon>Bacillales</taxon>
        <taxon>Paenibacillaceae</taxon>
        <taxon>Paenibacillus</taxon>
    </lineage>
</organism>
<dbReference type="SUPFAM" id="SSF51556">
    <property type="entry name" value="Metallo-dependent hydrolases"/>
    <property type="match status" value="1"/>
</dbReference>
<dbReference type="Gene3D" id="3.20.20.140">
    <property type="entry name" value="Metal-dependent hydrolases"/>
    <property type="match status" value="1"/>
</dbReference>
<comment type="caution">
    <text evidence="2">The sequence shown here is derived from an EMBL/GenBank/DDBJ whole genome shotgun (WGS) entry which is preliminary data.</text>
</comment>
<dbReference type="EMBL" id="JACXIZ010000004">
    <property type="protein sequence ID" value="MBD2843812.1"/>
    <property type="molecule type" value="Genomic_DNA"/>
</dbReference>
<reference evidence="2" key="1">
    <citation type="submission" date="2020-09" db="EMBL/GenBank/DDBJ databases">
        <title>A novel bacterium of genus Paenibacillus, isolated from South China Sea.</title>
        <authorList>
            <person name="Huang H."/>
            <person name="Mo K."/>
            <person name="Hu Y."/>
        </authorList>
    </citation>
    <scope>NUCLEOTIDE SEQUENCE</scope>
    <source>
        <strain evidence="2">IB182496</strain>
    </source>
</reference>
<dbReference type="SUPFAM" id="SSF51338">
    <property type="entry name" value="Composite domain of metallo-dependent hydrolases"/>
    <property type="match status" value="1"/>
</dbReference>
<dbReference type="PANTHER" id="PTHR43135">
    <property type="entry name" value="ALPHA-D-RIBOSE 1-METHYLPHOSPHONATE 5-TRIPHOSPHATE DIPHOSPHATASE"/>
    <property type="match status" value="1"/>
</dbReference>
<evidence type="ECO:0000313" key="2">
    <source>
        <dbReference type="EMBL" id="MBD2843812.1"/>
    </source>
</evidence>
<gene>
    <name evidence="2" type="ORF">IDH44_01295</name>
</gene>
<feature type="domain" description="Amidohydrolase-related" evidence="1">
    <location>
        <begin position="53"/>
        <end position="394"/>
    </location>
</feature>
<sequence length="408" mass="44214">MYKAFFAKKVFTGREVIPKGVVLIENDRIAGVGTAEEVAVPDGAEIVDCQDRVITPGLIDSHTHLTLSAQIPNYAKAMQDSNNVLLLRGANNMQTDLASGVTTMRILGEKAFIDVSLKEATEKGIFPGPRLLISGKGIRSSFGHGIMASPYDGVDEVTKAVRINIHDAGADQIKLFITGSQGEFKNFTFSAGRIVERNGMHSLFTRAEIQAAVDTAHSVGKKVAAHCYGGTGLRQGVEAGIDTIEHGIYMDDEELELMIKHGTWLTLTSYAYLNDQRFINRGTPELTKGFFQHRDYIREAYRKAVHSSLQYGVGTDGQHGEIAFELETLVELGVKPVIALRAATSQAAKLCGVDDKVGALQPGMLADLAVVNGDPTERISDIRRIQAVYKGGQVAYEAAADRHAVELV</sequence>
<dbReference type="InterPro" id="IPR011059">
    <property type="entry name" value="Metal-dep_hydrolase_composite"/>
</dbReference>
<dbReference type="Pfam" id="PF01979">
    <property type="entry name" value="Amidohydro_1"/>
    <property type="match status" value="1"/>
</dbReference>
<dbReference type="PANTHER" id="PTHR43135:SF3">
    <property type="entry name" value="ALPHA-D-RIBOSE 1-METHYLPHOSPHONATE 5-TRIPHOSPHATE DIPHOSPHATASE"/>
    <property type="match status" value="1"/>
</dbReference>
<dbReference type="CDD" id="cd01299">
    <property type="entry name" value="Met_dep_hydrolase_A"/>
    <property type="match status" value="1"/>
</dbReference>
<name>A0A927GQI8_9BACL</name>
<dbReference type="GO" id="GO:0016810">
    <property type="term" value="F:hydrolase activity, acting on carbon-nitrogen (but not peptide) bonds"/>
    <property type="evidence" value="ECO:0007669"/>
    <property type="project" value="InterPro"/>
</dbReference>
<dbReference type="Proteomes" id="UP000621560">
    <property type="component" value="Unassembled WGS sequence"/>
</dbReference>
<dbReference type="InterPro" id="IPR006680">
    <property type="entry name" value="Amidohydro-rel"/>
</dbReference>
<proteinExistence type="predicted"/>
<dbReference type="Gene3D" id="2.30.40.10">
    <property type="entry name" value="Urease, subunit C, domain 1"/>
    <property type="match status" value="1"/>
</dbReference>
<evidence type="ECO:0000313" key="3">
    <source>
        <dbReference type="Proteomes" id="UP000621560"/>
    </source>
</evidence>
<dbReference type="InterPro" id="IPR057744">
    <property type="entry name" value="OTAase-like"/>
</dbReference>
<dbReference type="AlphaFoldDB" id="A0A927GQI8"/>
<dbReference type="InterPro" id="IPR051781">
    <property type="entry name" value="Metallo-dep_Hydrolase"/>
</dbReference>
<dbReference type="InterPro" id="IPR032466">
    <property type="entry name" value="Metal_Hydrolase"/>
</dbReference>
<keyword evidence="3" id="KW-1185">Reference proteome</keyword>
<dbReference type="RefSeq" id="WP_190913945.1">
    <property type="nucleotide sequence ID" value="NZ_JACXIZ010000004.1"/>
</dbReference>
<accession>A0A927GQI8</accession>
<evidence type="ECO:0000259" key="1">
    <source>
        <dbReference type="Pfam" id="PF01979"/>
    </source>
</evidence>